<accession>A0A3P7PEM8</accession>
<evidence type="ECO:0000256" key="1">
    <source>
        <dbReference type="SAM" id="MobiDB-lite"/>
    </source>
</evidence>
<evidence type="ECO:0000313" key="2">
    <source>
        <dbReference type="EMBL" id="VDN16466.1"/>
    </source>
</evidence>
<dbReference type="Proteomes" id="UP000281553">
    <property type="component" value="Unassembled WGS sequence"/>
</dbReference>
<dbReference type="AlphaFoldDB" id="A0A3P7PEM8"/>
<reference evidence="2 3" key="1">
    <citation type="submission" date="2018-11" db="EMBL/GenBank/DDBJ databases">
        <authorList>
            <consortium name="Pathogen Informatics"/>
        </authorList>
    </citation>
    <scope>NUCLEOTIDE SEQUENCE [LARGE SCALE GENOMIC DNA]</scope>
</reference>
<evidence type="ECO:0000313" key="3">
    <source>
        <dbReference type="Proteomes" id="UP000281553"/>
    </source>
</evidence>
<keyword evidence="3" id="KW-1185">Reference proteome</keyword>
<dbReference type="EMBL" id="UYRU01065921">
    <property type="protein sequence ID" value="VDN16466.1"/>
    <property type="molecule type" value="Genomic_DNA"/>
</dbReference>
<sequence length="130" mass="14356">MAARDPYCGCCPVIAHVSPSGVESPTAAYRRRVGSSKDPLEATRYRPNPLILQLSRLLADKLKTALRLIVPGEVIEQTDASLLFNSDEVQCSSPDPARLPPLPDDERESPRFLRPPNTTFDTVYLQTLPP</sequence>
<organism evidence="2 3">
    <name type="scientific">Dibothriocephalus latus</name>
    <name type="common">Fish tapeworm</name>
    <name type="synonym">Diphyllobothrium latum</name>
    <dbReference type="NCBI Taxonomy" id="60516"/>
    <lineage>
        <taxon>Eukaryota</taxon>
        <taxon>Metazoa</taxon>
        <taxon>Spiralia</taxon>
        <taxon>Lophotrochozoa</taxon>
        <taxon>Platyhelminthes</taxon>
        <taxon>Cestoda</taxon>
        <taxon>Eucestoda</taxon>
        <taxon>Diphyllobothriidea</taxon>
        <taxon>Diphyllobothriidae</taxon>
        <taxon>Dibothriocephalus</taxon>
    </lineage>
</organism>
<proteinExistence type="predicted"/>
<name>A0A3P7PEM8_DIBLA</name>
<gene>
    <name evidence="2" type="ORF">DILT_LOCUS12297</name>
</gene>
<feature type="region of interest" description="Disordered" evidence="1">
    <location>
        <begin position="87"/>
        <end position="119"/>
    </location>
</feature>
<protein>
    <submittedName>
        <fullName evidence="2">Uncharacterized protein</fullName>
    </submittedName>
</protein>